<evidence type="ECO:0000313" key="9">
    <source>
        <dbReference type="Proteomes" id="UP000001416"/>
    </source>
</evidence>
<evidence type="ECO:0000256" key="5">
    <source>
        <dbReference type="ARBA" id="ARBA00051722"/>
    </source>
</evidence>
<dbReference type="STRING" id="228410.NE2278"/>
<dbReference type="HOGENOM" id="CLU_071415_1_1_4"/>
<dbReference type="Pfam" id="PF01451">
    <property type="entry name" value="LMWPc"/>
    <property type="match status" value="1"/>
</dbReference>
<dbReference type="Gene3D" id="3.40.50.2300">
    <property type="match status" value="1"/>
</dbReference>
<accession>Q82SN3</accession>
<dbReference type="PRINTS" id="PR00719">
    <property type="entry name" value="LMWPTPASE"/>
</dbReference>
<dbReference type="Proteomes" id="UP000001416">
    <property type="component" value="Chromosome"/>
</dbReference>
<evidence type="ECO:0000256" key="6">
    <source>
        <dbReference type="PIRSR" id="PIRSR617867-1"/>
    </source>
</evidence>
<dbReference type="InterPro" id="IPR036196">
    <property type="entry name" value="Ptyr_pPase_sf"/>
</dbReference>
<feature type="active site" description="Proton donor" evidence="6">
    <location>
        <position position="102"/>
    </location>
</feature>
<dbReference type="InterPro" id="IPR017867">
    <property type="entry name" value="Tyr_phospatase_low_mol_wt"/>
</dbReference>
<dbReference type="InterPro" id="IPR050438">
    <property type="entry name" value="LMW_PTPase"/>
</dbReference>
<dbReference type="GO" id="GO:0004725">
    <property type="term" value="F:protein tyrosine phosphatase activity"/>
    <property type="evidence" value="ECO:0007669"/>
    <property type="project" value="UniProtKB-EC"/>
</dbReference>
<evidence type="ECO:0000313" key="8">
    <source>
        <dbReference type="EMBL" id="CAD86190.1"/>
    </source>
</evidence>
<dbReference type="PhylomeDB" id="Q82SN3"/>
<evidence type="ECO:0000256" key="3">
    <source>
        <dbReference type="ARBA" id="ARBA00022801"/>
    </source>
</evidence>
<reference evidence="8 9" key="1">
    <citation type="journal article" date="2003" name="J. Bacteriol.">
        <title>Complete genome sequence of the ammonia-oxidizing bacterium and obligate chemolithoautotroph Nitrosomonas europaea.</title>
        <authorList>
            <person name="Chain P."/>
            <person name="Lamerdin J."/>
            <person name="Larimer F."/>
            <person name="Regala W."/>
            <person name="Land M."/>
            <person name="Hauser L."/>
            <person name="Hooper A."/>
            <person name="Klotz M."/>
            <person name="Norton J."/>
            <person name="Sayavedra-Soto L."/>
            <person name="Arciero D."/>
            <person name="Hommes N."/>
            <person name="Whittaker M."/>
            <person name="Arp D."/>
        </authorList>
    </citation>
    <scope>NUCLEOTIDE SEQUENCE [LARGE SCALE GENOMIC DNA]</scope>
    <source>
        <strain evidence="9">ATCC 19718 / CIP 103999 / KCTC 2705 / NBRC 14298</strain>
    </source>
</reference>
<protein>
    <recommendedName>
        <fullName evidence="2">protein-tyrosine-phosphatase</fullName>
        <ecNumber evidence="2">3.1.3.48</ecNumber>
    </recommendedName>
</protein>
<feature type="domain" description="Phosphotyrosine protein phosphatase I" evidence="7">
    <location>
        <begin position="1"/>
        <end position="128"/>
    </location>
</feature>
<dbReference type="EC" id="3.1.3.48" evidence="2"/>
<keyword evidence="3 8" id="KW-0378">Hydrolase</keyword>
<dbReference type="PANTHER" id="PTHR11717:SF31">
    <property type="entry name" value="LOW MOLECULAR WEIGHT PROTEIN-TYROSINE-PHOSPHATASE ETP-RELATED"/>
    <property type="match status" value="1"/>
</dbReference>
<evidence type="ECO:0000256" key="1">
    <source>
        <dbReference type="ARBA" id="ARBA00011063"/>
    </source>
</evidence>
<organism evidence="8 9">
    <name type="scientific">Nitrosomonas europaea (strain ATCC 19718 / CIP 103999 / KCTC 2705 / NBRC 14298)</name>
    <dbReference type="NCBI Taxonomy" id="228410"/>
    <lineage>
        <taxon>Bacteria</taxon>
        <taxon>Pseudomonadati</taxon>
        <taxon>Pseudomonadota</taxon>
        <taxon>Betaproteobacteria</taxon>
        <taxon>Nitrosomonadales</taxon>
        <taxon>Nitrosomonadaceae</taxon>
        <taxon>Nitrosomonas</taxon>
    </lineage>
</organism>
<comment type="similarity">
    <text evidence="1">Belongs to the low molecular weight phosphotyrosine protein phosphatase family.</text>
</comment>
<evidence type="ECO:0000256" key="2">
    <source>
        <dbReference type="ARBA" id="ARBA00013064"/>
    </source>
</evidence>
<sequence>MAEAVLKHTLVQAGKTDHFVSSAGLGALIDYEADPTACRLMAEKGLDISTHRARQLTDDMIRRADLILVMETWQKAAIEARTPSAKGKVFRLGEWEKIDISDPYRKDSSEFIRSLILIEQGAAQWATKL</sequence>
<evidence type="ECO:0000256" key="4">
    <source>
        <dbReference type="ARBA" id="ARBA00022912"/>
    </source>
</evidence>
<dbReference type="KEGG" id="neu:NE2278"/>
<dbReference type="AlphaFoldDB" id="Q82SN3"/>
<gene>
    <name evidence="8" type="primary">epsP</name>
    <name evidence="8" type="ordered locus">NE2278</name>
</gene>
<dbReference type="SMART" id="SM00226">
    <property type="entry name" value="LMWPc"/>
    <property type="match status" value="1"/>
</dbReference>
<keyword evidence="4" id="KW-0904">Protein phosphatase</keyword>
<dbReference type="SUPFAM" id="SSF52788">
    <property type="entry name" value="Phosphotyrosine protein phosphatases I"/>
    <property type="match status" value="1"/>
</dbReference>
<dbReference type="eggNOG" id="COG0394">
    <property type="taxonomic scope" value="Bacteria"/>
</dbReference>
<dbReference type="EMBL" id="AL954747">
    <property type="protein sequence ID" value="CAD86190.1"/>
    <property type="molecule type" value="Genomic_DNA"/>
</dbReference>
<dbReference type="InterPro" id="IPR023485">
    <property type="entry name" value="Ptyr_pPase"/>
</dbReference>
<dbReference type="CDD" id="cd16343">
    <property type="entry name" value="LMWPTP"/>
    <property type="match status" value="1"/>
</dbReference>
<evidence type="ECO:0000259" key="7">
    <source>
        <dbReference type="SMART" id="SM00226"/>
    </source>
</evidence>
<dbReference type="PANTHER" id="PTHR11717">
    <property type="entry name" value="LOW MOLECULAR WEIGHT PROTEIN TYROSINE PHOSPHATASE"/>
    <property type="match status" value="1"/>
</dbReference>
<keyword evidence="9" id="KW-1185">Reference proteome</keyword>
<name>Q82SN3_NITEU</name>
<proteinExistence type="inferred from homology"/>
<comment type="catalytic activity">
    <reaction evidence="5">
        <text>O-phospho-L-tyrosyl-[protein] + H2O = L-tyrosyl-[protein] + phosphate</text>
        <dbReference type="Rhea" id="RHEA:10684"/>
        <dbReference type="Rhea" id="RHEA-COMP:10136"/>
        <dbReference type="Rhea" id="RHEA-COMP:20101"/>
        <dbReference type="ChEBI" id="CHEBI:15377"/>
        <dbReference type="ChEBI" id="CHEBI:43474"/>
        <dbReference type="ChEBI" id="CHEBI:46858"/>
        <dbReference type="ChEBI" id="CHEBI:61978"/>
        <dbReference type="EC" id="3.1.3.48"/>
    </reaction>
</comment>